<organism evidence="1 2">
    <name type="scientific">Paraglaciecola hydrolytica</name>
    <dbReference type="NCBI Taxonomy" id="1799789"/>
    <lineage>
        <taxon>Bacteria</taxon>
        <taxon>Pseudomonadati</taxon>
        <taxon>Pseudomonadota</taxon>
        <taxon>Gammaproteobacteria</taxon>
        <taxon>Alteromonadales</taxon>
        <taxon>Alteromonadaceae</taxon>
        <taxon>Paraglaciecola</taxon>
    </lineage>
</organism>
<accession>A0A148KL63</accession>
<dbReference type="AlphaFoldDB" id="A0A148KL63"/>
<protein>
    <submittedName>
        <fullName evidence="1">Uncharacterized protein</fullName>
    </submittedName>
</protein>
<dbReference type="STRING" id="1799789.AX660_02085"/>
<dbReference type="RefSeq" id="WP_068381762.1">
    <property type="nucleotide sequence ID" value="NZ_LSNE01000017.1"/>
</dbReference>
<dbReference type="Proteomes" id="UP000070299">
    <property type="component" value="Unassembled WGS sequence"/>
</dbReference>
<sequence>MDIISKNRDLLVGHIKKSANNEILGSCVPFSKGKDYFVITCGHTLYKPTNAKDPADKSYDLKCELKELKVTVDGIDYAFSRLMGEKEQTKISDLAIVKIDLNACNIPPPFLELKFLDIKNGEYLEKSRICILPINDSRSQSIKSLSFDKDISVYIFSVTVEKGTFHNYEFGTTGASEYKGVSGCGLFLDYNGQIYLLGILQKILDTSVTHGIDVLNPSALKSLMNDINVSDRLVKKFASMHYNSSLNSLNASAILRTQLSKNAVNKSNNVLICAPSDISSSQLSKDIFIKLISKLNTEGINYFVGGGKETLKIKNPYPHFNENDFLMSGKCSSLIIIADDHSTFSQFSLLSKSISSKEQFNVAMYVFYEDKVTDNQLFMKDGPYQFAKDILQASLLKFSEFKQSDIDETVRMITNRHLFLQGAV</sequence>
<comment type="caution">
    <text evidence="1">The sequence shown here is derived from an EMBL/GenBank/DDBJ whole genome shotgun (WGS) entry which is preliminary data.</text>
</comment>
<evidence type="ECO:0000313" key="2">
    <source>
        <dbReference type="Proteomes" id="UP000070299"/>
    </source>
</evidence>
<dbReference type="SUPFAM" id="SSF50494">
    <property type="entry name" value="Trypsin-like serine proteases"/>
    <property type="match status" value="1"/>
</dbReference>
<reference evidence="2" key="1">
    <citation type="submission" date="2016-02" db="EMBL/GenBank/DDBJ databases">
        <authorList>
            <person name="Schultz-Johansen M."/>
            <person name="Glaring M.A."/>
            <person name="Bech P.K."/>
            <person name="Stougaard P."/>
        </authorList>
    </citation>
    <scope>NUCLEOTIDE SEQUENCE [LARGE SCALE GENOMIC DNA]</scope>
    <source>
        <strain evidence="2">S66</strain>
    </source>
</reference>
<dbReference type="EMBL" id="LSNE01000017">
    <property type="protein sequence ID" value="KXI27037.1"/>
    <property type="molecule type" value="Genomic_DNA"/>
</dbReference>
<gene>
    <name evidence="1" type="ORF">AX660_02085</name>
</gene>
<name>A0A148KL63_9ALTE</name>
<evidence type="ECO:0000313" key="1">
    <source>
        <dbReference type="EMBL" id="KXI27037.1"/>
    </source>
</evidence>
<keyword evidence="2" id="KW-1185">Reference proteome</keyword>
<proteinExistence type="predicted"/>
<dbReference type="OrthoDB" id="9823878at2"/>
<dbReference type="InterPro" id="IPR009003">
    <property type="entry name" value="Peptidase_S1_PA"/>
</dbReference>